<accession>A0A8K0GLL3</accession>
<feature type="compositionally biased region" description="Basic and acidic residues" evidence="1">
    <location>
        <begin position="177"/>
        <end position="186"/>
    </location>
</feature>
<dbReference type="EMBL" id="VTPC01000728">
    <property type="protein sequence ID" value="KAF2904604.1"/>
    <property type="molecule type" value="Genomic_DNA"/>
</dbReference>
<feature type="compositionally biased region" description="Polar residues" evidence="1">
    <location>
        <begin position="165"/>
        <end position="176"/>
    </location>
</feature>
<feature type="compositionally biased region" description="Basic and acidic residues" evidence="1">
    <location>
        <begin position="150"/>
        <end position="164"/>
    </location>
</feature>
<evidence type="ECO:0000313" key="2">
    <source>
        <dbReference type="EMBL" id="KAF2904604.1"/>
    </source>
</evidence>
<feature type="region of interest" description="Disordered" evidence="1">
    <location>
        <begin position="111"/>
        <end position="134"/>
    </location>
</feature>
<dbReference type="AlphaFoldDB" id="A0A8K0GLL3"/>
<dbReference type="OrthoDB" id="6767704at2759"/>
<dbReference type="Proteomes" id="UP000801492">
    <property type="component" value="Unassembled WGS sequence"/>
</dbReference>
<organism evidence="2 3">
    <name type="scientific">Ignelater luminosus</name>
    <name type="common">Cucubano</name>
    <name type="synonym">Pyrophorus luminosus</name>
    <dbReference type="NCBI Taxonomy" id="2038154"/>
    <lineage>
        <taxon>Eukaryota</taxon>
        <taxon>Metazoa</taxon>
        <taxon>Ecdysozoa</taxon>
        <taxon>Arthropoda</taxon>
        <taxon>Hexapoda</taxon>
        <taxon>Insecta</taxon>
        <taxon>Pterygota</taxon>
        <taxon>Neoptera</taxon>
        <taxon>Endopterygota</taxon>
        <taxon>Coleoptera</taxon>
        <taxon>Polyphaga</taxon>
        <taxon>Elateriformia</taxon>
        <taxon>Elateroidea</taxon>
        <taxon>Elateridae</taxon>
        <taxon>Agrypninae</taxon>
        <taxon>Pyrophorini</taxon>
        <taxon>Ignelater</taxon>
    </lineage>
</organism>
<comment type="caution">
    <text evidence="2">The sequence shown here is derived from an EMBL/GenBank/DDBJ whole genome shotgun (WGS) entry which is preliminary data.</text>
</comment>
<feature type="region of interest" description="Disordered" evidence="1">
    <location>
        <begin position="149"/>
        <end position="192"/>
    </location>
</feature>
<keyword evidence="3" id="KW-1185">Reference proteome</keyword>
<evidence type="ECO:0000313" key="3">
    <source>
        <dbReference type="Proteomes" id="UP000801492"/>
    </source>
</evidence>
<evidence type="ECO:0000256" key="1">
    <source>
        <dbReference type="SAM" id="MobiDB-lite"/>
    </source>
</evidence>
<reference evidence="2" key="1">
    <citation type="submission" date="2019-08" db="EMBL/GenBank/DDBJ databases">
        <title>The genome of the North American firefly Photinus pyralis.</title>
        <authorList>
            <consortium name="Photinus pyralis genome working group"/>
            <person name="Fallon T.R."/>
            <person name="Sander Lower S.E."/>
            <person name="Weng J.-K."/>
        </authorList>
    </citation>
    <scope>NUCLEOTIDE SEQUENCE</scope>
    <source>
        <strain evidence="2">TRF0915ILg1</strain>
        <tissue evidence="2">Whole body</tissue>
    </source>
</reference>
<sequence>MADRGTPPRYGSYRGNEMPKTSTAASAFKEAALKIVTFNAEPIVNKAQKLKLEEELEKIKWDVLGVSDVGRKGEEYMTLKSGNQFYFKGNEDNTHAVVEFAFKKSMEKDNKNKRNIRKMQVYAPTSSHEDEEKGEIYEDVIKNLAQNKVGKKDKAHEKEIKYENTEIQSSDRQTTTTEKRRLDRNRGSARNN</sequence>
<gene>
    <name evidence="2" type="ORF">ILUMI_01576</name>
</gene>
<protein>
    <submittedName>
        <fullName evidence="2">Uncharacterized protein</fullName>
    </submittedName>
</protein>
<name>A0A8K0GLL3_IGNLU</name>
<proteinExistence type="predicted"/>